<feature type="domain" description="Methyltransferase" evidence="1">
    <location>
        <begin position="61"/>
        <end position="171"/>
    </location>
</feature>
<dbReference type="SUPFAM" id="SSF53335">
    <property type="entry name" value="S-adenosyl-L-methionine-dependent methyltransferases"/>
    <property type="match status" value="1"/>
</dbReference>
<dbReference type="GO" id="GO:0008168">
    <property type="term" value="F:methyltransferase activity"/>
    <property type="evidence" value="ECO:0007669"/>
    <property type="project" value="UniProtKB-KW"/>
</dbReference>
<keyword evidence="2" id="KW-0489">Methyltransferase</keyword>
<organism evidence="2 3">
    <name type="scientific">Aspergillus lucknowensis</name>
    <dbReference type="NCBI Taxonomy" id="176173"/>
    <lineage>
        <taxon>Eukaryota</taxon>
        <taxon>Fungi</taxon>
        <taxon>Dikarya</taxon>
        <taxon>Ascomycota</taxon>
        <taxon>Pezizomycotina</taxon>
        <taxon>Eurotiomycetes</taxon>
        <taxon>Eurotiomycetidae</taxon>
        <taxon>Eurotiales</taxon>
        <taxon>Aspergillaceae</taxon>
        <taxon>Aspergillus</taxon>
        <taxon>Aspergillus subgen. Nidulantes</taxon>
    </lineage>
</organism>
<evidence type="ECO:0000259" key="1">
    <source>
        <dbReference type="Pfam" id="PF13649"/>
    </source>
</evidence>
<dbReference type="RefSeq" id="XP_070882650.1">
    <property type="nucleotide sequence ID" value="XM_071026093.1"/>
</dbReference>
<evidence type="ECO:0000313" key="2">
    <source>
        <dbReference type="EMBL" id="KAL2863671.1"/>
    </source>
</evidence>
<keyword evidence="3" id="KW-1185">Reference proteome</keyword>
<reference evidence="2 3" key="1">
    <citation type="submission" date="2024-07" db="EMBL/GenBank/DDBJ databases">
        <title>Section-level genome sequencing and comparative genomics of Aspergillus sections Usti and Cavernicolus.</title>
        <authorList>
            <consortium name="Lawrence Berkeley National Laboratory"/>
            <person name="Nybo J.L."/>
            <person name="Vesth T.C."/>
            <person name="Theobald S."/>
            <person name="Frisvad J.C."/>
            <person name="Larsen T.O."/>
            <person name="Kjaerboelling I."/>
            <person name="Rothschild-Mancinelli K."/>
            <person name="Lyhne E.K."/>
            <person name="Kogle M.E."/>
            <person name="Barry K."/>
            <person name="Clum A."/>
            <person name="Na H."/>
            <person name="Ledsgaard L."/>
            <person name="Lin J."/>
            <person name="Lipzen A."/>
            <person name="Kuo A."/>
            <person name="Riley R."/>
            <person name="Mondo S."/>
            <person name="Labutti K."/>
            <person name="Haridas S."/>
            <person name="Pangalinan J."/>
            <person name="Salamov A.A."/>
            <person name="Simmons B.A."/>
            <person name="Magnuson J.K."/>
            <person name="Chen J."/>
            <person name="Drula E."/>
            <person name="Henrissat B."/>
            <person name="Wiebenga A."/>
            <person name="Lubbers R.J."/>
            <person name="Gomes A.C."/>
            <person name="Macurrencykelacurrency M.R."/>
            <person name="Stajich J."/>
            <person name="Grigoriev I.V."/>
            <person name="Mortensen U.H."/>
            <person name="De Vries R.P."/>
            <person name="Baker S.E."/>
            <person name="Andersen M.R."/>
        </authorList>
    </citation>
    <scope>NUCLEOTIDE SEQUENCE [LARGE SCALE GENOMIC DNA]</scope>
    <source>
        <strain evidence="2 3">CBS 449.75</strain>
    </source>
</reference>
<protein>
    <submittedName>
        <fullName evidence="2">S-adenosyl-L-methionine-dependent methyltransferase</fullName>
    </submittedName>
</protein>
<gene>
    <name evidence="2" type="ORF">BJX67DRAFT_240967</name>
</gene>
<dbReference type="InterPro" id="IPR029063">
    <property type="entry name" value="SAM-dependent_MTases_sf"/>
</dbReference>
<keyword evidence="2" id="KW-0808">Transferase</keyword>
<dbReference type="GeneID" id="98141165"/>
<dbReference type="Pfam" id="PF13649">
    <property type="entry name" value="Methyltransf_25"/>
    <property type="match status" value="1"/>
</dbReference>
<dbReference type="PANTHER" id="PTHR43591">
    <property type="entry name" value="METHYLTRANSFERASE"/>
    <property type="match status" value="1"/>
</dbReference>
<accession>A0ABR4LGN3</accession>
<dbReference type="EMBL" id="JBFXLQ010000049">
    <property type="protein sequence ID" value="KAL2863671.1"/>
    <property type="molecule type" value="Genomic_DNA"/>
</dbReference>
<dbReference type="Proteomes" id="UP001610432">
    <property type="component" value="Unassembled WGS sequence"/>
</dbReference>
<name>A0ABR4LGN3_9EURO</name>
<dbReference type="Gene3D" id="3.40.50.150">
    <property type="entry name" value="Vaccinia Virus protein VP39"/>
    <property type="match status" value="1"/>
</dbReference>
<dbReference type="CDD" id="cd02440">
    <property type="entry name" value="AdoMet_MTases"/>
    <property type="match status" value="1"/>
</dbReference>
<sequence>MPPAPSTSAPPLKENIKKAYDSIASNYNEWTKPTHPIRIKHLNKLLDRLPDPKEGDDALAVLEVGCGGGEPVTSLLASATTGPVSGSEIGKPKPRFRVFANDISTAQLEAAAARLSAFKENVEFRGGDMMGLSFEKGSLDAVIGMYSIIHLPREEQTVFLERVYGWLKPGGFFLGNFGVGELESGFNEDWLGCGRKGNGDGDGERGVMFWSGWGGEKTCEILAGIGFEVVSREVVVDVEEDNGVEMEVPFMWVLARKGGTRD</sequence>
<comment type="caution">
    <text evidence="2">The sequence shown here is derived from an EMBL/GenBank/DDBJ whole genome shotgun (WGS) entry which is preliminary data.</text>
</comment>
<dbReference type="PANTHER" id="PTHR43591:SF110">
    <property type="entry name" value="RHODANESE DOMAIN-CONTAINING PROTEIN"/>
    <property type="match status" value="1"/>
</dbReference>
<proteinExistence type="predicted"/>
<evidence type="ECO:0000313" key="3">
    <source>
        <dbReference type="Proteomes" id="UP001610432"/>
    </source>
</evidence>
<dbReference type="InterPro" id="IPR041698">
    <property type="entry name" value="Methyltransf_25"/>
</dbReference>
<dbReference type="GO" id="GO:0032259">
    <property type="term" value="P:methylation"/>
    <property type="evidence" value="ECO:0007669"/>
    <property type="project" value="UniProtKB-KW"/>
</dbReference>